<comment type="similarity">
    <text evidence="1">Belongs to the MDM20/NAA25 family.</text>
</comment>
<keyword evidence="2" id="KW-0802">TPR repeat</keyword>
<dbReference type="PANTHER" id="PTHR22767:SF3">
    <property type="entry name" value="N-ALPHA-ACETYLTRANSFERASE 25, NATB AUXILIARY SUBUNIT"/>
    <property type="match status" value="1"/>
</dbReference>
<dbReference type="InterPro" id="IPR011990">
    <property type="entry name" value="TPR-like_helical_dom_sf"/>
</dbReference>
<proteinExistence type="inferred from homology"/>
<organism evidence="4 5">
    <name type="scientific">Caenorhabditis bovis</name>
    <dbReference type="NCBI Taxonomy" id="2654633"/>
    <lineage>
        <taxon>Eukaryota</taxon>
        <taxon>Metazoa</taxon>
        <taxon>Ecdysozoa</taxon>
        <taxon>Nematoda</taxon>
        <taxon>Chromadorea</taxon>
        <taxon>Rhabditida</taxon>
        <taxon>Rhabditina</taxon>
        <taxon>Rhabditomorpha</taxon>
        <taxon>Rhabditoidea</taxon>
        <taxon>Rhabditidae</taxon>
        <taxon>Peloderinae</taxon>
        <taxon>Caenorhabditis</taxon>
    </lineage>
</organism>
<dbReference type="Gene3D" id="1.25.40.1040">
    <property type="match status" value="1"/>
</dbReference>
<evidence type="ECO:0000313" key="5">
    <source>
        <dbReference type="Proteomes" id="UP000494206"/>
    </source>
</evidence>
<dbReference type="Pfam" id="PF09797">
    <property type="entry name" value="NatB_MDM20"/>
    <property type="match status" value="1"/>
</dbReference>
<evidence type="ECO:0000256" key="2">
    <source>
        <dbReference type="ARBA" id="ARBA00022803"/>
    </source>
</evidence>
<accession>A0A8S1ERG1</accession>
<keyword evidence="5" id="KW-1185">Reference proteome</keyword>
<name>A0A8S1ERG1_9PELO</name>
<sequence length="823" mass="94874">MSNCIEPIMRRYFEYGYALTGITAARKAENMVKTDTAIIERRLRPVYDALDNNNPKKAIQEVDKILKKHPDTVCAKVLKALSLIRSERLAEAMSIIDAIDVPGVKHDENTLLAFVHCFKEAVLPERINTLYERAVELEPTEANLTQLFMAYARTRQYKKQQAIGLRLYKDFQNPPYYFWAVMAVLMQAYENPELGGKMLLPLAHKMFVAQIEKSGYTEGTGAEVELNLLILEGMNRWKDAMDALSHPQAQRLPMPPIFITEKRAEYMVKEQQFDDLKEIAEREIESLPDNWTMWRHRHLVSIETMKKKIEENDMKGLKSIYDESVDFIEKIIENASSKMRGPLMSRLEFIKQISAVPELKDKVDLKKLGDPVDLIFSFIEIFFTKPSCYNDMRMYFCLLGDDDVNKLTVKLNEWIESVSKLEDDHKETKVWAIITYERIRRTFGEYKKEPETQKRQRFQQLIAQIAHPGRSDLAMGFLCQLAISSHWDEWRENNDEAKLYELILLLEYVAAKNKADPVCKLSLIRAYAHLGNTARITALVKLLDIKSVQNDSLGYLTFPIFELAGRFNLAIIVNTQLGVIYDQAEKEIMESVVSAYKNGKFSHIPKLIQLAERMRKSSQAVACDVLNRYLSSLFVIDDVDEAITTCYGDDEPIDFTDIRDNRDLNIIPFTEGDYYPPLIEDMNKRTFKEFVDITKLRHMVCRTIGAIGRVTRAGVDAKKARDEMRSEISAFSSFLRQCTKEYDNCFLPSRLLQSPAPMHITQWVHSGGLQIVERLFFAAEKVLEAVDNGKPVDVDIFGTADQIREELTSKNDHFLIFGASRYY</sequence>
<dbReference type="SUPFAM" id="SSF48452">
    <property type="entry name" value="TPR-like"/>
    <property type="match status" value="1"/>
</dbReference>
<evidence type="ECO:0000256" key="3">
    <source>
        <dbReference type="ARBA" id="ARBA00029872"/>
    </source>
</evidence>
<dbReference type="OrthoDB" id="1874341at2759"/>
<dbReference type="InterPro" id="IPR019183">
    <property type="entry name" value="NAA25_NatB_aux_su"/>
</dbReference>
<dbReference type="Proteomes" id="UP000494206">
    <property type="component" value="Unassembled WGS sequence"/>
</dbReference>
<dbReference type="AlphaFoldDB" id="A0A8S1ERG1"/>
<dbReference type="PANTHER" id="PTHR22767">
    <property type="entry name" value="N-TERMINAL ACETYLTRANSFERASE-RELATED"/>
    <property type="match status" value="1"/>
</dbReference>
<evidence type="ECO:0000256" key="1">
    <source>
        <dbReference type="ARBA" id="ARBA00006298"/>
    </source>
</evidence>
<protein>
    <recommendedName>
        <fullName evidence="3">N-terminal acetyltransferase B complex subunit MDM20 homolog</fullName>
    </recommendedName>
</protein>
<dbReference type="EMBL" id="CADEPM010000003">
    <property type="protein sequence ID" value="CAB3402532.1"/>
    <property type="molecule type" value="Genomic_DNA"/>
</dbReference>
<reference evidence="4 5" key="1">
    <citation type="submission" date="2020-04" db="EMBL/GenBank/DDBJ databases">
        <authorList>
            <person name="Laetsch R D."/>
            <person name="Stevens L."/>
            <person name="Kumar S."/>
            <person name="Blaxter L. M."/>
        </authorList>
    </citation>
    <scope>NUCLEOTIDE SEQUENCE [LARGE SCALE GENOMIC DNA]</scope>
</reference>
<gene>
    <name evidence="4" type="ORF">CBOVIS_LOCUS5134</name>
</gene>
<dbReference type="GO" id="GO:0031416">
    <property type="term" value="C:NatB complex"/>
    <property type="evidence" value="ECO:0007669"/>
    <property type="project" value="TreeGrafter"/>
</dbReference>
<evidence type="ECO:0000313" key="4">
    <source>
        <dbReference type="EMBL" id="CAB3402532.1"/>
    </source>
</evidence>
<comment type="caution">
    <text evidence="4">The sequence shown here is derived from an EMBL/GenBank/DDBJ whole genome shotgun (WGS) entry which is preliminary data.</text>
</comment>